<comment type="caution">
    <text evidence="2">The sequence shown here is derived from an EMBL/GenBank/DDBJ whole genome shotgun (WGS) entry which is preliminary data.</text>
</comment>
<keyword evidence="1" id="KW-0812">Transmembrane</keyword>
<evidence type="ECO:0000256" key="1">
    <source>
        <dbReference type="SAM" id="Phobius"/>
    </source>
</evidence>
<gene>
    <name evidence="2" type="ORF">HMPREF9257_1570</name>
</gene>
<keyword evidence="1" id="KW-0472">Membrane</keyword>
<reference evidence="2 3" key="1">
    <citation type="submission" date="2010-10" db="EMBL/GenBank/DDBJ databases">
        <authorList>
            <person name="Durkin A.S."/>
            <person name="Madupu R."/>
            <person name="Torralba M."/>
            <person name="Gillis M."/>
            <person name="Methe B."/>
            <person name="Sutton G."/>
            <person name="Nelson K.E."/>
        </authorList>
    </citation>
    <scope>NUCLEOTIDE SEQUENCE [LARGE SCALE GENOMIC DNA]</scope>
    <source>
        <strain evidence="2 3">ACS-139-V-Col8</strain>
    </source>
</reference>
<sequence>MAIAIGKEDMEKRGEAIRSSATLFPMFFLSCSPSYLYAASGL</sequence>
<evidence type="ECO:0000313" key="3">
    <source>
        <dbReference type="Proteomes" id="UP000005990"/>
    </source>
</evidence>
<feature type="transmembrane region" description="Helical" evidence="1">
    <location>
        <begin position="21"/>
        <end position="38"/>
    </location>
</feature>
<accession>E4KPT1</accession>
<dbReference type="EMBL" id="AENN01000015">
    <property type="protein sequence ID" value="EFR31164.1"/>
    <property type="molecule type" value="Genomic_DNA"/>
</dbReference>
<name>E4KPT1_9LACT</name>
<keyword evidence="3" id="KW-1185">Reference proteome</keyword>
<dbReference type="AlphaFoldDB" id="E4KPT1"/>
<keyword evidence="1" id="KW-1133">Transmembrane helix</keyword>
<dbReference type="RefSeq" id="WP_006418367.1">
    <property type="nucleotide sequence ID" value="NZ_AENN01000015.1"/>
</dbReference>
<evidence type="ECO:0000313" key="2">
    <source>
        <dbReference type="EMBL" id="EFR31164.1"/>
    </source>
</evidence>
<dbReference type="Proteomes" id="UP000005990">
    <property type="component" value="Unassembled WGS sequence"/>
</dbReference>
<dbReference type="STRING" id="908337.HMPREF9257_1570"/>
<protein>
    <submittedName>
        <fullName evidence="2">Uncharacterized protein</fullName>
    </submittedName>
</protein>
<organism evidence="2 3">
    <name type="scientific">Eremococcus coleocola ACS-139-V-Col8</name>
    <dbReference type="NCBI Taxonomy" id="908337"/>
    <lineage>
        <taxon>Bacteria</taxon>
        <taxon>Bacillati</taxon>
        <taxon>Bacillota</taxon>
        <taxon>Bacilli</taxon>
        <taxon>Lactobacillales</taxon>
        <taxon>Aerococcaceae</taxon>
        <taxon>Eremococcus</taxon>
    </lineage>
</organism>
<dbReference type="PROSITE" id="PS51257">
    <property type="entry name" value="PROKAR_LIPOPROTEIN"/>
    <property type="match status" value="1"/>
</dbReference>
<proteinExistence type="predicted"/>